<dbReference type="EMBL" id="KU873925">
    <property type="protein sequence ID" value="AND74927.1"/>
    <property type="molecule type" value="Genomic_DNA"/>
</dbReference>
<evidence type="ECO:0000313" key="1">
    <source>
        <dbReference type="EMBL" id="AND74927.1"/>
    </source>
</evidence>
<accession>A0A1S5R3G1</accession>
<name>A0A1S5R3G1_9CAUD</name>
<reference evidence="1 2" key="1">
    <citation type="submission" date="2016-03" db="EMBL/GenBank/DDBJ databases">
        <title>Characterisation of pf16 and phiPMW: Two novel phages infecting Pseudomonas putida PpG1.</title>
        <authorList>
            <person name="Magill D.J."/>
            <person name="Krylov V.N."/>
            <person name="Shaburova O.V."/>
            <person name="Allen C.C.R."/>
            <person name="McGrath J.W."/>
            <person name="Quinn J.P."/>
            <person name="Kulakov L.A."/>
        </authorList>
    </citation>
    <scope>NUCLEOTIDE SEQUENCE [LARGE SCALE GENOMIC DNA]</scope>
</reference>
<keyword evidence="2" id="KW-1185">Reference proteome</keyword>
<organism evidence="1 2">
    <name type="scientific">Pseudomonas phage pf16</name>
    <dbReference type="NCBI Taxonomy" id="1815630"/>
    <lineage>
        <taxon>Viruses</taxon>
        <taxon>Duplodnaviria</taxon>
        <taxon>Heunggongvirae</taxon>
        <taxon>Uroviricota</taxon>
        <taxon>Caudoviricetes</taxon>
        <taxon>Chakrabartyvirus</taxon>
        <taxon>Chakrabartyvirus pf16</taxon>
    </lineage>
</organism>
<protein>
    <submittedName>
        <fullName evidence="1">Uncharacterized protein</fullName>
    </submittedName>
</protein>
<evidence type="ECO:0000313" key="2">
    <source>
        <dbReference type="Proteomes" id="UP000225821"/>
    </source>
</evidence>
<dbReference type="Proteomes" id="UP000225821">
    <property type="component" value="Segment"/>
</dbReference>
<sequence>MLSMTEITHAVLTHFIARCPMKTGPFVDGQARSAQHNIPGTLYIPSMTVIMQKAVPGVFVKLGCKDDIFWVQVNSNDPGTQVLTGIVVTTPAGAAIHGICMRDPVRFSYRHVLDILPM</sequence>
<proteinExistence type="predicted"/>
<gene>
    <name evidence="1" type="ORF">pf16_04</name>
</gene>